<organism evidence="1 2">
    <name type="scientific">Pseudocercospora musae</name>
    <dbReference type="NCBI Taxonomy" id="113226"/>
    <lineage>
        <taxon>Eukaryota</taxon>
        <taxon>Fungi</taxon>
        <taxon>Dikarya</taxon>
        <taxon>Ascomycota</taxon>
        <taxon>Pezizomycotina</taxon>
        <taxon>Dothideomycetes</taxon>
        <taxon>Dothideomycetidae</taxon>
        <taxon>Mycosphaerellales</taxon>
        <taxon>Mycosphaerellaceae</taxon>
        <taxon>Pseudocercospora</taxon>
    </lineage>
</organism>
<protein>
    <submittedName>
        <fullName evidence="1">Uncharacterized protein</fullName>
    </submittedName>
</protein>
<dbReference type="OrthoDB" id="1879366at2759"/>
<dbReference type="AlphaFoldDB" id="A0A139IKX4"/>
<dbReference type="SUPFAM" id="SSF50129">
    <property type="entry name" value="GroES-like"/>
    <property type="match status" value="1"/>
</dbReference>
<dbReference type="InterPro" id="IPR011032">
    <property type="entry name" value="GroES-like_sf"/>
</dbReference>
<comment type="caution">
    <text evidence="1">The sequence shown here is derived from an EMBL/GenBank/DDBJ whole genome shotgun (WGS) entry which is preliminary data.</text>
</comment>
<gene>
    <name evidence="1" type="ORF">AC579_2800</name>
</gene>
<evidence type="ECO:0000313" key="1">
    <source>
        <dbReference type="EMBL" id="KXT15295.1"/>
    </source>
</evidence>
<dbReference type="EMBL" id="LFZO01000061">
    <property type="protein sequence ID" value="KXT15295.1"/>
    <property type="molecule type" value="Genomic_DNA"/>
</dbReference>
<keyword evidence="2" id="KW-1185">Reference proteome</keyword>
<reference evidence="1 2" key="1">
    <citation type="submission" date="2015-07" db="EMBL/GenBank/DDBJ databases">
        <title>Comparative genomics of the Sigatoka disease complex on banana suggests a link between parallel evolutionary changes in Pseudocercospora fijiensis and Pseudocercospora eumusae and increased virulence on the banana host.</title>
        <authorList>
            <person name="Chang T.-C."/>
            <person name="Salvucci A."/>
            <person name="Crous P.W."/>
            <person name="Stergiopoulos I."/>
        </authorList>
    </citation>
    <scope>NUCLEOTIDE SEQUENCE [LARGE SCALE GENOMIC DNA]</scope>
    <source>
        <strain evidence="1 2">CBS 116634</strain>
    </source>
</reference>
<proteinExistence type="predicted"/>
<accession>A0A139IKX4</accession>
<dbReference type="Gene3D" id="3.90.180.10">
    <property type="entry name" value="Medium-chain alcohol dehydrogenases, catalytic domain"/>
    <property type="match status" value="1"/>
</dbReference>
<name>A0A139IKX4_9PEZI</name>
<evidence type="ECO:0000313" key="2">
    <source>
        <dbReference type="Proteomes" id="UP000073492"/>
    </source>
</evidence>
<sequence length="102" mass="11548">MDSALPATMHAWRKHRGIDEAIWEEVPVPSVPATGFLCKMLAAGVCHSDEAMIVDRSPRRPWFQETFTLVLSSSTPYSMTYLLPNHYRDMKVAAKSLPSERK</sequence>
<dbReference type="EMBL" id="LFZO01000061">
    <property type="protein sequence ID" value="KXT15294.1"/>
    <property type="molecule type" value="Genomic_DNA"/>
</dbReference>
<dbReference type="Proteomes" id="UP000073492">
    <property type="component" value="Unassembled WGS sequence"/>
</dbReference>